<feature type="domain" description="Major facilitator superfamily (MFS) profile" evidence="7">
    <location>
        <begin position="28"/>
        <end position="440"/>
    </location>
</feature>
<dbReference type="Proteomes" id="UP000318693">
    <property type="component" value="Unassembled WGS sequence"/>
</dbReference>
<organism evidence="8 9">
    <name type="scientific">Georgenia yuyongxinii</name>
    <dbReference type="NCBI Taxonomy" id="2589797"/>
    <lineage>
        <taxon>Bacteria</taxon>
        <taxon>Bacillati</taxon>
        <taxon>Actinomycetota</taxon>
        <taxon>Actinomycetes</taxon>
        <taxon>Micrococcales</taxon>
        <taxon>Bogoriellaceae</taxon>
        <taxon>Georgenia</taxon>
    </lineage>
</organism>
<accession>A0A552WR42</accession>
<dbReference type="InterPro" id="IPR020846">
    <property type="entry name" value="MFS_dom"/>
</dbReference>
<dbReference type="InterPro" id="IPR036259">
    <property type="entry name" value="MFS_trans_sf"/>
</dbReference>
<feature type="transmembrane region" description="Helical" evidence="6">
    <location>
        <begin position="94"/>
        <end position="113"/>
    </location>
</feature>
<dbReference type="InterPro" id="IPR011701">
    <property type="entry name" value="MFS"/>
</dbReference>
<evidence type="ECO:0000256" key="1">
    <source>
        <dbReference type="ARBA" id="ARBA00004651"/>
    </source>
</evidence>
<feature type="transmembrane region" description="Helical" evidence="6">
    <location>
        <begin position="61"/>
        <end position="82"/>
    </location>
</feature>
<dbReference type="GO" id="GO:0022857">
    <property type="term" value="F:transmembrane transporter activity"/>
    <property type="evidence" value="ECO:0007669"/>
    <property type="project" value="InterPro"/>
</dbReference>
<keyword evidence="9" id="KW-1185">Reference proteome</keyword>
<dbReference type="PANTHER" id="PTHR43791">
    <property type="entry name" value="PERMEASE-RELATED"/>
    <property type="match status" value="1"/>
</dbReference>
<reference evidence="8 9" key="1">
    <citation type="submission" date="2019-07" db="EMBL/GenBank/DDBJ databases">
        <title>Georgenia wutianyii sp. nov. and Georgenia *** sp. nov. isolated from plateau pika (Ochotona curzoniae) in the Qinghai-Tibet plateau of China.</title>
        <authorList>
            <person name="Tian Z."/>
        </authorList>
    </citation>
    <scope>NUCLEOTIDE SEQUENCE [LARGE SCALE GENOMIC DNA]</scope>
    <source>
        <strain evidence="8 9">Z446</strain>
    </source>
</reference>
<name>A0A552WR42_9MICO</name>
<feature type="transmembrane region" description="Helical" evidence="6">
    <location>
        <begin position="416"/>
        <end position="434"/>
    </location>
</feature>
<evidence type="ECO:0000256" key="2">
    <source>
        <dbReference type="ARBA" id="ARBA00022448"/>
    </source>
</evidence>
<keyword evidence="4 6" id="KW-1133">Transmembrane helix</keyword>
<feature type="transmembrane region" description="Helical" evidence="6">
    <location>
        <begin position="326"/>
        <end position="344"/>
    </location>
</feature>
<gene>
    <name evidence="8" type="ORF">FJ693_10335</name>
</gene>
<feature type="transmembrane region" description="Helical" evidence="6">
    <location>
        <begin position="350"/>
        <end position="370"/>
    </location>
</feature>
<comment type="subcellular location">
    <subcellularLocation>
        <location evidence="1">Cell membrane</location>
        <topology evidence="1">Multi-pass membrane protein</topology>
    </subcellularLocation>
</comment>
<feature type="transmembrane region" description="Helical" evidence="6">
    <location>
        <begin position="155"/>
        <end position="175"/>
    </location>
</feature>
<feature type="transmembrane region" description="Helical" evidence="6">
    <location>
        <begin position="187"/>
        <end position="209"/>
    </location>
</feature>
<dbReference type="EMBL" id="VJXR01000026">
    <property type="protein sequence ID" value="TRW45271.1"/>
    <property type="molecule type" value="Genomic_DNA"/>
</dbReference>
<keyword evidence="2" id="KW-0813">Transport</keyword>
<proteinExistence type="predicted"/>
<feature type="transmembrane region" description="Helical" evidence="6">
    <location>
        <begin position="293"/>
        <end position="314"/>
    </location>
</feature>
<keyword evidence="3 6" id="KW-0812">Transmembrane</keyword>
<evidence type="ECO:0000256" key="3">
    <source>
        <dbReference type="ARBA" id="ARBA00022692"/>
    </source>
</evidence>
<keyword evidence="5 6" id="KW-0472">Membrane</keyword>
<evidence type="ECO:0000313" key="8">
    <source>
        <dbReference type="EMBL" id="TRW45271.1"/>
    </source>
</evidence>
<feature type="transmembrane region" description="Helical" evidence="6">
    <location>
        <begin position="260"/>
        <end position="281"/>
    </location>
</feature>
<dbReference type="CDD" id="cd17319">
    <property type="entry name" value="MFS_ExuT_GudP_like"/>
    <property type="match status" value="1"/>
</dbReference>
<evidence type="ECO:0000259" key="7">
    <source>
        <dbReference type="PROSITE" id="PS50850"/>
    </source>
</evidence>
<evidence type="ECO:0000256" key="4">
    <source>
        <dbReference type="ARBA" id="ARBA00022989"/>
    </source>
</evidence>
<evidence type="ECO:0000256" key="6">
    <source>
        <dbReference type="SAM" id="Phobius"/>
    </source>
</evidence>
<dbReference type="Pfam" id="PF07690">
    <property type="entry name" value="MFS_1"/>
    <property type="match status" value="1"/>
</dbReference>
<evidence type="ECO:0000313" key="9">
    <source>
        <dbReference type="Proteomes" id="UP000318693"/>
    </source>
</evidence>
<dbReference type="AlphaFoldDB" id="A0A552WR42"/>
<dbReference type="PROSITE" id="PS50850">
    <property type="entry name" value="MFS"/>
    <property type="match status" value="1"/>
</dbReference>
<dbReference type="RefSeq" id="WP_143418456.1">
    <property type="nucleotide sequence ID" value="NZ_VJXR01000026.1"/>
</dbReference>
<dbReference type="SUPFAM" id="SSF103473">
    <property type="entry name" value="MFS general substrate transporter"/>
    <property type="match status" value="1"/>
</dbReference>
<dbReference type="FunFam" id="1.20.1250.20:FF:000018">
    <property type="entry name" value="MFS transporter permease"/>
    <property type="match status" value="1"/>
</dbReference>
<dbReference type="Gene3D" id="1.20.1250.20">
    <property type="entry name" value="MFS general substrate transporter like domains"/>
    <property type="match status" value="2"/>
</dbReference>
<dbReference type="GO" id="GO:0005886">
    <property type="term" value="C:plasma membrane"/>
    <property type="evidence" value="ECO:0007669"/>
    <property type="project" value="UniProtKB-SubCell"/>
</dbReference>
<evidence type="ECO:0000256" key="5">
    <source>
        <dbReference type="ARBA" id="ARBA00023136"/>
    </source>
</evidence>
<feature type="transmembrane region" description="Helical" evidence="6">
    <location>
        <begin position="382"/>
        <end position="404"/>
    </location>
</feature>
<comment type="caution">
    <text evidence="8">The sequence shown here is derived from an EMBL/GenBank/DDBJ whole genome shotgun (WGS) entry which is preliminary data.</text>
</comment>
<feature type="transmembrane region" description="Helical" evidence="6">
    <location>
        <begin position="24"/>
        <end position="41"/>
    </location>
</feature>
<sequence length="463" mass="50039">MSNVHAGQAVRPDHTRETLILRKAFTRLIPFVIVMIFLSYVDRANLAILAGPIDASLGMSATAFGFATGLFFWGYVVFEIPSNIALMKFGSRTWLARIMVTWGLITGLMFFAQNEVHFGILRFLLGVAEAGLSPGLLLFITMWFPRSRQARPLSFFQISIPFAMIFGSLLTASLLRVFEGVAGSEGWRWVFLAEGALTVVIGVVVFLTLPSKPSDAKWLTDDDAAYITARIASEETTVTDSAEKLTEWQRIVRTMRSGKAWYLSLTYLAMLTGFWAITFFLPQIIAEGFGTSAVNSGFLSAIPWVFALVSILIVSRIAKGTTRPHLYLFTLLAMGAAGLVLTAVTDNPFAGLVGLTAALCGVQASLPLFYRLQTSLFTGVMTAVLLALVNSVGNFGGFIGPSIFGYSKDNLGGDGPALFIMASFLVLAALATLFSRQVLGTAGRVEAAPPASREDELTASATR</sequence>
<feature type="transmembrane region" description="Helical" evidence="6">
    <location>
        <begin position="119"/>
        <end position="143"/>
    </location>
</feature>
<dbReference type="PANTHER" id="PTHR43791:SF36">
    <property type="entry name" value="TRANSPORTER, PUTATIVE (AFU_ORTHOLOGUE AFUA_6G08340)-RELATED"/>
    <property type="match status" value="1"/>
</dbReference>
<protein>
    <submittedName>
        <fullName evidence="8">MFS transporter</fullName>
    </submittedName>
</protein>